<dbReference type="InterPro" id="IPR001279">
    <property type="entry name" value="Metallo-B-lactamas"/>
</dbReference>
<organism evidence="2 3">
    <name type="scientific">Polynucleobacter hirudinilacicola</name>
    <dbReference type="NCBI Taxonomy" id="1743166"/>
    <lineage>
        <taxon>Bacteria</taxon>
        <taxon>Pseudomonadati</taxon>
        <taxon>Pseudomonadota</taxon>
        <taxon>Betaproteobacteria</taxon>
        <taxon>Burkholderiales</taxon>
        <taxon>Burkholderiaceae</taxon>
        <taxon>Polynucleobacter</taxon>
    </lineage>
</organism>
<reference evidence="2 3" key="1">
    <citation type="submission" date="2017-03" db="EMBL/GenBank/DDBJ databases">
        <title>New species Polynucleobacter sp. MWH-EgelM1-30-B4.</title>
        <authorList>
            <person name="Hahn M.W."/>
        </authorList>
    </citation>
    <scope>NUCLEOTIDE SEQUENCE [LARGE SCALE GENOMIC DNA]</scope>
    <source>
        <strain evidence="2 3">MWH-EgelM1-30-B4</strain>
    </source>
</reference>
<dbReference type="Gene3D" id="3.60.15.10">
    <property type="entry name" value="Ribonuclease Z/Hydroxyacylglutathione hydrolase-like"/>
    <property type="match status" value="1"/>
</dbReference>
<dbReference type="PANTHER" id="PTHR28283:SF1">
    <property type="entry name" value="3',5'-CYCLIC-NUCLEOTIDE PHOSPHODIESTERASE 1"/>
    <property type="match status" value="1"/>
</dbReference>
<gene>
    <name evidence="2" type="ORF">B6A14_09170</name>
</gene>
<dbReference type="GO" id="GO:0006198">
    <property type="term" value="P:cAMP catabolic process"/>
    <property type="evidence" value="ECO:0007669"/>
    <property type="project" value="InterPro"/>
</dbReference>
<dbReference type="Pfam" id="PF12706">
    <property type="entry name" value="Lactamase_B_2"/>
    <property type="match status" value="1"/>
</dbReference>
<feature type="domain" description="Metallo-beta-lactamase" evidence="1">
    <location>
        <begin position="19"/>
        <end position="200"/>
    </location>
</feature>
<dbReference type="CDD" id="cd07735">
    <property type="entry name" value="class_II_PDE_MBL-fold"/>
    <property type="match status" value="1"/>
</dbReference>
<dbReference type="GO" id="GO:0004115">
    <property type="term" value="F:3',5'-cyclic-AMP phosphodiesterase activity"/>
    <property type="evidence" value="ECO:0007669"/>
    <property type="project" value="InterPro"/>
</dbReference>
<dbReference type="InterPro" id="IPR036866">
    <property type="entry name" value="RibonucZ/Hydroxyglut_hydro"/>
</dbReference>
<evidence type="ECO:0000313" key="3">
    <source>
        <dbReference type="Proteomes" id="UP000196880"/>
    </source>
</evidence>
<sequence length="259" mass="28014">MTCSLQVLGCSGGIAAGLRTTSFLLNENTLIDAGTGVGDLTLDQLRKIDHIFLTHSHLDHICSVGFLADSVGGSRKSPIKVYGIDATLSALKNHILNNIVWPDFTVIPSIEHPFLQLMPIDLGQTMEMGTYRITTLPVNHSIPAIGYAIESDSGVLVFSGDTGPHPDFWQAVNAYPNLKHLLIESSFTASEQALADLSGHYSSLGIAKDLENLSNQTTQVWISHLKPDGGNHIIQEILAASKHLPQKIRSLEANLVLSF</sequence>
<dbReference type="AlphaFoldDB" id="A0A210RYC3"/>
<dbReference type="GO" id="GO:1902660">
    <property type="term" value="P:negative regulation of glucose mediated signaling pathway"/>
    <property type="evidence" value="ECO:0007669"/>
    <property type="project" value="TreeGrafter"/>
</dbReference>
<keyword evidence="3" id="KW-1185">Reference proteome</keyword>
<comment type="caution">
    <text evidence="2">The sequence shown here is derived from an EMBL/GenBank/DDBJ whole genome shotgun (WGS) entry which is preliminary data.</text>
</comment>
<accession>A0A210RYC3</accession>
<dbReference type="Proteomes" id="UP000196880">
    <property type="component" value="Unassembled WGS sequence"/>
</dbReference>
<evidence type="ECO:0000313" key="2">
    <source>
        <dbReference type="EMBL" id="OWF65917.1"/>
    </source>
</evidence>
<dbReference type="PRINTS" id="PR00388">
    <property type="entry name" value="PDIESTERASE2"/>
</dbReference>
<dbReference type="SUPFAM" id="SSF56281">
    <property type="entry name" value="Metallo-hydrolase/oxidoreductase"/>
    <property type="match status" value="1"/>
</dbReference>
<dbReference type="PANTHER" id="PTHR28283">
    <property type="entry name" value="3',5'-CYCLIC-NUCLEOTIDE PHOSPHODIESTERASE 1"/>
    <property type="match status" value="1"/>
</dbReference>
<dbReference type="OrthoDB" id="9803916at2"/>
<dbReference type="EMBL" id="NAIA01000003">
    <property type="protein sequence ID" value="OWF65917.1"/>
    <property type="molecule type" value="Genomic_DNA"/>
</dbReference>
<dbReference type="RefSeq" id="WP_087910150.1">
    <property type="nucleotide sequence ID" value="NZ_NAIA01000003.1"/>
</dbReference>
<evidence type="ECO:0000259" key="1">
    <source>
        <dbReference type="SMART" id="SM00849"/>
    </source>
</evidence>
<protein>
    <recommendedName>
        <fullName evidence="1">Metallo-beta-lactamase domain-containing protein</fullName>
    </recommendedName>
</protein>
<dbReference type="GO" id="GO:0047555">
    <property type="term" value="F:3',5'-cyclic-GMP phosphodiesterase activity"/>
    <property type="evidence" value="ECO:0007669"/>
    <property type="project" value="TreeGrafter"/>
</dbReference>
<name>A0A210RYC3_9BURK</name>
<dbReference type="InterPro" id="IPR000396">
    <property type="entry name" value="Pdiesterase2"/>
</dbReference>
<dbReference type="SMART" id="SM00849">
    <property type="entry name" value="Lactamase_B"/>
    <property type="match status" value="1"/>
</dbReference>
<proteinExistence type="predicted"/>